<evidence type="ECO:0000313" key="4">
    <source>
        <dbReference type="Proteomes" id="UP000479756"/>
    </source>
</evidence>
<dbReference type="InterPro" id="IPR051912">
    <property type="entry name" value="Alkylbase_DNA_Glycosylase/TA"/>
</dbReference>
<evidence type="ECO:0000256" key="1">
    <source>
        <dbReference type="ARBA" id="ARBA00022763"/>
    </source>
</evidence>
<comment type="caution">
    <text evidence="3">The sequence shown here is derived from an EMBL/GenBank/DDBJ whole genome shotgun (WGS) entry which is preliminary data.</text>
</comment>
<dbReference type="PANTHER" id="PTHR43003:SF6">
    <property type="entry name" value="DNA GLYCOSYLASE"/>
    <property type="match status" value="1"/>
</dbReference>
<keyword evidence="4" id="KW-1185">Reference proteome</keyword>
<sequence length="307" mass="33168">MGATDVRETVYRPEHPVSLRHVLGPLVRGAADPTHRWEGAALWRTVLTPDGPATLHLAVSGAAVHATAWGPGAERAIAGVPELCGAGDDWDGLDVSDRPFLAEARRRVPGLRLTRTNAVFEALVAGILEQKVTGLEARRAWRWLVTAYGAVAPGPAPEGMRVIPAPEVWRRIPSWDWHRAGVGPNRSETAVRAATVASSLERTLELGRGGEEVARRLRSLPGIGVWTAAETTQRAHGDPDSPSVGDYHLASLVGWALVGAPVDDDGMLELLAPYAGHRHRVVRLIEASGFRKPAFGPRMTVQDHRRH</sequence>
<evidence type="ECO:0000313" key="3">
    <source>
        <dbReference type="EMBL" id="NEM92467.1"/>
    </source>
</evidence>
<protein>
    <submittedName>
        <fullName evidence="3">DNA-3-methyladenine glycosylase 2 family protein</fullName>
    </submittedName>
</protein>
<keyword evidence="1" id="KW-0227">DNA damage</keyword>
<dbReference type="GO" id="GO:0043916">
    <property type="term" value="F:DNA-7-methylguanine glycosylase activity"/>
    <property type="evidence" value="ECO:0007669"/>
    <property type="project" value="TreeGrafter"/>
</dbReference>
<reference evidence="3 4" key="1">
    <citation type="journal article" date="2014" name="Int. J. Syst. Evol. Microbiol.">
        <title>Description of Galbitalea soli gen. nov., sp. nov., and Frondihabitans sucicola sp. nov.</title>
        <authorList>
            <person name="Kim S.J."/>
            <person name="Lim J.M."/>
            <person name="Ahn J.H."/>
            <person name="Weon H.Y."/>
            <person name="Hamada M."/>
            <person name="Suzuki K."/>
            <person name="Ahn T.Y."/>
            <person name="Kwon S.W."/>
        </authorList>
    </citation>
    <scope>NUCLEOTIDE SEQUENCE [LARGE SCALE GENOMIC DNA]</scope>
    <source>
        <strain evidence="3 4">NBRC 108727</strain>
    </source>
</reference>
<proteinExistence type="predicted"/>
<organism evidence="3 4">
    <name type="scientific">Galbitalea soli</name>
    <dbReference type="NCBI Taxonomy" id="1268042"/>
    <lineage>
        <taxon>Bacteria</taxon>
        <taxon>Bacillati</taxon>
        <taxon>Actinomycetota</taxon>
        <taxon>Actinomycetes</taxon>
        <taxon>Micrococcales</taxon>
        <taxon>Microbacteriaceae</taxon>
        <taxon>Galbitalea</taxon>
    </lineage>
</organism>
<dbReference type="GO" id="GO:0032131">
    <property type="term" value="F:alkylated DNA binding"/>
    <property type="evidence" value="ECO:0007669"/>
    <property type="project" value="TreeGrafter"/>
</dbReference>
<evidence type="ECO:0000256" key="2">
    <source>
        <dbReference type="ARBA" id="ARBA00023204"/>
    </source>
</evidence>
<dbReference type="GO" id="GO:0008725">
    <property type="term" value="F:DNA-3-methyladenine glycosylase activity"/>
    <property type="evidence" value="ECO:0007669"/>
    <property type="project" value="TreeGrafter"/>
</dbReference>
<dbReference type="Proteomes" id="UP000479756">
    <property type="component" value="Unassembled WGS sequence"/>
</dbReference>
<name>A0A7C9PPR7_9MICO</name>
<keyword evidence="2" id="KW-0234">DNA repair</keyword>
<dbReference type="GO" id="GO:0005737">
    <property type="term" value="C:cytoplasm"/>
    <property type="evidence" value="ECO:0007669"/>
    <property type="project" value="TreeGrafter"/>
</dbReference>
<dbReference type="RefSeq" id="WP_163474526.1">
    <property type="nucleotide sequence ID" value="NZ_JAAGWZ010000005.1"/>
</dbReference>
<dbReference type="EMBL" id="JAAGWZ010000005">
    <property type="protein sequence ID" value="NEM92467.1"/>
    <property type="molecule type" value="Genomic_DNA"/>
</dbReference>
<dbReference type="InterPro" id="IPR011257">
    <property type="entry name" value="DNA_glycosylase"/>
</dbReference>
<dbReference type="PANTHER" id="PTHR43003">
    <property type="entry name" value="DNA-3-METHYLADENINE GLYCOSYLASE"/>
    <property type="match status" value="1"/>
</dbReference>
<accession>A0A7C9PPR7</accession>
<gene>
    <name evidence="3" type="ORF">G3T37_14020</name>
</gene>
<dbReference type="SUPFAM" id="SSF48150">
    <property type="entry name" value="DNA-glycosylase"/>
    <property type="match status" value="1"/>
</dbReference>
<dbReference type="Gene3D" id="1.10.340.30">
    <property type="entry name" value="Hypothetical protein, domain 2"/>
    <property type="match status" value="1"/>
</dbReference>
<dbReference type="GO" id="GO:0006307">
    <property type="term" value="P:DNA alkylation repair"/>
    <property type="evidence" value="ECO:0007669"/>
    <property type="project" value="TreeGrafter"/>
</dbReference>
<dbReference type="GO" id="GO:0032993">
    <property type="term" value="C:protein-DNA complex"/>
    <property type="evidence" value="ECO:0007669"/>
    <property type="project" value="TreeGrafter"/>
</dbReference>
<dbReference type="AlphaFoldDB" id="A0A7C9PPR7"/>
<dbReference type="GO" id="GO:0006285">
    <property type="term" value="P:base-excision repair, AP site formation"/>
    <property type="evidence" value="ECO:0007669"/>
    <property type="project" value="TreeGrafter"/>
</dbReference>